<accession>A0AA88Y784</accession>
<evidence type="ECO:0000313" key="3">
    <source>
        <dbReference type="Proteomes" id="UP001186944"/>
    </source>
</evidence>
<feature type="transmembrane region" description="Helical" evidence="1">
    <location>
        <begin position="7"/>
        <end position="29"/>
    </location>
</feature>
<feature type="transmembrane region" description="Helical" evidence="1">
    <location>
        <begin position="138"/>
        <end position="160"/>
    </location>
</feature>
<dbReference type="EMBL" id="VSWD01000007">
    <property type="protein sequence ID" value="KAK3096730.1"/>
    <property type="molecule type" value="Genomic_DNA"/>
</dbReference>
<keyword evidence="1" id="KW-0472">Membrane</keyword>
<keyword evidence="1" id="KW-0812">Transmembrane</keyword>
<evidence type="ECO:0000256" key="1">
    <source>
        <dbReference type="SAM" id="Phobius"/>
    </source>
</evidence>
<proteinExistence type="predicted"/>
<sequence>MLDLENCFAFLLFFLEIYHILGHISVLFRIRLLPRKDLVRIRYYFLFDLLTVFASSVLFLRRLQWLACLQIAQHMYYFITWDKSRPAKKIISWSSLDWTKSQFQHEWHLDSILGTAFDVGVHSAMGFLLGQYLSTAQIFVAIFLVKCSSLAVMCGPWYAWSSPWATTPKWVEKRIRPLQADECRLGWEQPVD</sequence>
<comment type="caution">
    <text evidence="2">The sequence shown here is derived from an EMBL/GenBank/DDBJ whole genome shotgun (WGS) entry which is preliminary data.</text>
</comment>
<name>A0AA88Y784_PINIB</name>
<feature type="transmembrane region" description="Helical" evidence="1">
    <location>
        <begin position="41"/>
        <end position="60"/>
    </location>
</feature>
<keyword evidence="1" id="KW-1133">Transmembrane helix</keyword>
<dbReference type="AlphaFoldDB" id="A0AA88Y784"/>
<reference evidence="2" key="1">
    <citation type="submission" date="2019-08" db="EMBL/GenBank/DDBJ databases">
        <title>The improved chromosome-level genome for the pearl oyster Pinctada fucata martensii using PacBio sequencing and Hi-C.</title>
        <authorList>
            <person name="Zheng Z."/>
        </authorList>
    </citation>
    <scope>NUCLEOTIDE SEQUENCE</scope>
    <source>
        <strain evidence="2">ZZ-2019</strain>
        <tissue evidence="2">Adductor muscle</tissue>
    </source>
</reference>
<organism evidence="2 3">
    <name type="scientific">Pinctada imbricata</name>
    <name type="common">Atlantic pearl-oyster</name>
    <name type="synonym">Pinctada martensii</name>
    <dbReference type="NCBI Taxonomy" id="66713"/>
    <lineage>
        <taxon>Eukaryota</taxon>
        <taxon>Metazoa</taxon>
        <taxon>Spiralia</taxon>
        <taxon>Lophotrochozoa</taxon>
        <taxon>Mollusca</taxon>
        <taxon>Bivalvia</taxon>
        <taxon>Autobranchia</taxon>
        <taxon>Pteriomorphia</taxon>
        <taxon>Pterioida</taxon>
        <taxon>Pterioidea</taxon>
        <taxon>Pteriidae</taxon>
        <taxon>Pinctada</taxon>
    </lineage>
</organism>
<protein>
    <submittedName>
        <fullName evidence="2">Uncharacterized protein</fullName>
    </submittedName>
</protein>
<evidence type="ECO:0000313" key="2">
    <source>
        <dbReference type="EMBL" id="KAK3096730.1"/>
    </source>
</evidence>
<dbReference type="Proteomes" id="UP001186944">
    <property type="component" value="Unassembled WGS sequence"/>
</dbReference>
<keyword evidence="3" id="KW-1185">Reference proteome</keyword>
<gene>
    <name evidence="2" type="ORF">FSP39_002753</name>
</gene>